<organism evidence="3 4">
    <name type="scientific">Flavobacterium enshiense DK69</name>
    <dbReference type="NCBI Taxonomy" id="1107311"/>
    <lineage>
        <taxon>Bacteria</taxon>
        <taxon>Pseudomonadati</taxon>
        <taxon>Bacteroidota</taxon>
        <taxon>Flavobacteriia</taxon>
        <taxon>Flavobacteriales</taxon>
        <taxon>Flavobacteriaceae</taxon>
        <taxon>Flavobacterium</taxon>
    </lineage>
</organism>
<gene>
    <name evidence="3" type="ORF">Q767_05940</name>
</gene>
<keyword evidence="4" id="KW-1185">Reference proteome</keyword>
<dbReference type="eggNOG" id="ENOG5032QKN">
    <property type="taxonomic scope" value="Bacteria"/>
</dbReference>
<feature type="signal peptide" evidence="2">
    <location>
        <begin position="1"/>
        <end position="18"/>
    </location>
</feature>
<dbReference type="OrthoDB" id="1376866at2"/>
<evidence type="ECO:0000256" key="1">
    <source>
        <dbReference type="SAM" id="MobiDB-lite"/>
    </source>
</evidence>
<proteinExistence type="predicted"/>
<comment type="caution">
    <text evidence="3">The sequence shown here is derived from an EMBL/GenBank/DDBJ whole genome shotgun (WGS) entry which is preliminary data.</text>
</comment>
<name>V6SFY7_9FLAO</name>
<dbReference type="RefSeq" id="WP_023573484.1">
    <property type="nucleotide sequence ID" value="NZ_AVCS01000009.1"/>
</dbReference>
<reference evidence="3 4" key="2">
    <citation type="journal article" date="2015" name="Stand. Genomic Sci.">
        <title>High quality draft genomic sequence of Flavobacterium enshiense DK69(T) and comparison among Flavobacterium genomes.</title>
        <authorList>
            <person name="Zeng Z."/>
            <person name="Chen C."/>
            <person name="Du H."/>
            <person name="Wang G."/>
            <person name="Li M."/>
        </authorList>
    </citation>
    <scope>NUCLEOTIDE SEQUENCE [LARGE SCALE GENOMIC DNA]</scope>
    <source>
        <strain evidence="3 4">DK69</strain>
    </source>
</reference>
<evidence type="ECO:0000313" key="4">
    <source>
        <dbReference type="Proteomes" id="UP000030149"/>
    </source>
</evidence>
<feature type="region of interest" description="Disordered" evidence="1">
    <location>
        <begin position="222"/>
        <end position="241"/>
    </location>
</feature>
<evidence type="ECO:0000313" key="3">
    <source>
        <dbReference type="EMBL" id="KGO96444.1"/>
    </source>
</evidence>
<sequence>MKKIILLLIFSLPLLGCADDNSNTPSKSTLTNDQLSNAPEAKEEYDVSNYGIYKGIFVGSSGTIYVNINNKGAISAKMVINDVTYNNFKTSEKIIEGQPIVGLTFTNGSSTFDFNVDADGENPFVDNMNISGHPNPFVQILKEYSFEQIKCYLGTFSGEKNGVYNLAIASDPKNPNNYVLGLATIKGETQAIYLDGSVSKNTINGKFQGGTFTGTIKNNTIKGSWEDETPQSGSWTAKRKL</sequence>
<dbReference type="EMBL" id="JRLZ01000004">
    <property type="protein sequence ID" value="KGO96444.1"/>
    <property type="molecule type" value="Genomic_DNA"/>
</dbReference>
<keyword evidence="2" id="KW-0732">Signal</keyword>
<dbReference type="STRING" id="1107311.Q767_05940"/>
<dbReference type="AlphaFoldDB" id="V6SFY7"/>
<reference evidence="4" key="1">
    <citation type="submission" date="2013-09" db="EMBL/GenBank/DDBJ databases">
        <authorList>
            <person name="Zeng Z."/>
            <person name="Chen C."/>
        </authorList>
    </citation>
    <scope>NUCLEOTIDE SEQUENCE [LARGE SCALE GENOMIC DNA]</scope>
    <source>
        <strain evidence="4">DK69</strain>
    </source>
</reference>
<evidence type="ECO:0000256" key="2">
    <source>
        <dbReference type="SAM" id="SignalP"/>
    </source>
</evidence>
<dbReference type="Proteomes" id="UP000030149">
    <property type="component" value="Unassembled WGS sequence"/>
</dbReference>
<dbReference type="PATRIC" id="fig|1107311.3.peg.1453"/>
<protein>
    <recommendedName>
        <fullName evidence="5">Lipoprotein</fullName>
    </recommendedName>
</protein>
<evidence type="ECO:0008006" key="5">
    <source>
        <dbReference type="Google" id="ProtNLM"/>
    </source>
</evidence>
<accession>V6SFY7</accession>
<feature type="chain" id="PRO_5004750841" description="Lipoprotein" evidence="2">
    <location>
        <begin position="19"/>
        <end position="241"/>
    </location>
</feature>